<gene>
    <name evidence="11" type="ORF">AB0H72_25580</name>
</gene>
<evidence type="ECO:0000256" key="8">
    <source>
        <dbReference type="SAM" id="Phobius"/>
    </source>
</evidence>
<evidence type="ECO:0000259" key="9">
    <source>
        <dbReference type="Pfam" id="PF02687"/>
    </source>
</evidence>
<keyword evidence="3 8" id="KW-0812">Transmembrane</keyword>
<evidence type="ECO:0000256" key="6">
    <source>
        <dbReference type="ARBA" id="ARBA00038076"/>
    </source>
</evidence>
<evidence type="ECO:0000256" key="5">
    <source>
        <dbReference type="ARBA" id="ARBA00023136"/>
    </source>
</evidence>
<evidence type="ECO:0000256" key="7">
    <source>
        <dbReference type="SAM" id="MobiDB-lite"/>
    </source>
</evidence>
<dbReference type="PANTHER" id="PTHR30572:SF4">
    <property type="entry name" value="ABC TRANSPORTER PERMEASE YTRF"/>
    <property type="match status" value="1"/>
</dbReference>
<feature type="transmembrane region" description="Helical" evidence="8">
    <location>
        <begin position="55"/>
        <end position="74"/>
    </location>
</feature>
<comment type="subcellular location">
    <subcellularLocation>
        <location evidence="1">Cell membrane</location>
        <topology evidence="1">Multi-pass membrane protein</topology>
    </subcellularLocation>
</comment>
<feature type="transmembrane region" description="Helical" evidence="8">
    <location>
        <begin position="737"/>
        <end position="755"/>
    </location>
</feature>
<dbReference type="InterPro" id="IPR025857">
    <property type="entry name" value="MacB_PCD"/>
</dbReference>
<dbReference type="InterPro" id="IPR050250">
    <property type="entry name" value="Macrolide_Exporter_MacB"/>
</dbReference>
<name>A0ABV3FEE9_9NOCA</name>
<keyword evidence="2" id="KW-1003">Cell membrane</keyword>
<keyword evidence="4 8" id="KW-1133">Transmembrane helix</keyword>
<protein>
    <submittedName>
        <fullName evidence="11">FtsX-like permease family protein</fullName>
    </submittedName>
</protein>
<feature type="domain" description="ABC3 transporter permease C-terminal" evidence="9">
    <location>
        <begin position="282"/>
        <end position="402"/>
    </location>
</feature>
<evidence type="ECO:0000256" key="2">
    <source>
        <dbReference type="ARBA" id="ARBA00022475"/>
    </source>
</evidence>
<evidence type="ECO:0000313" key="11">
    <source>
        <dbReference type="EMBL" id="MEV0366076.1"/>
    </source>
</evidence>
<feature type="transmembrane region" description="Helical" evidence="8">
    <location>
        <begin position="376"/>
        <end position="397"/>
    </location>
</feature>
<dbReference type="Pfam" id="PF02687">
    <property type="entry name" value="FtsX"/>
    <property type="match status" value="2"/>
</dbReference>
<proteinExistence type="inferred from homology"/>
<organism evidence="11 12">
    <name type="scientific">Nocardia fusca</name>
    <dbReference type="NCBI Taxonomy" id="941183"/>
    <lineage>
        <taxon>Bacteria</taxon>
        <taxon>Bacillati</taxon>
        <taxon>Actinomycetota</taxon>
        <taxon>Actinomycetes</taxon>
        <taxon>Mycobacteriales</taxon>
        <taxon>Nocardiaceae</taxon>
        <taxon>Nocardia</taxon>
    </lineage>
</organism>
<feature type="transmembrane region" description="Helical" evidence="8">
    <location>
        <begin position="449"/>
        <end position="474"/>
    </location>
</feature>
<feature type="transmembrane region" description="Helical" evidence="8">
    <location>
        <begin position="327"/>
        <end position="349"/>
    </location>
</feature>
<reference evidence="11 12" key="1">
    <citation type="submission" date="2024-06" db="EMBL/GenBank/DDBJ databases">
        <title>The Natural Products Discovery Center: Release of the First 8490 Sequenced Strains for Exploring Actinobacteria Biosynthetic Diversity.</title>
        <authorList>
            <person name="Kalkreuter E."/>
            <person name="Kautsar S.A."/>
            <person name="Yang D."/>
            <person name="Bader C.D."/>
            <person name="Teijaro C.N."/>
            <person name="Fluegel L."/>
            <person name="Davis C.M."/>
            <person name="Simpson J.R."/>
            <person name="Lauterbach L."/>
            <person name="Steele A.D."/>
            <person name="Gui C."/>
            <person name="Meng S."/>
            <person name="Li G."/>
            <person name="Viehrig K."/>
            <person name="Ye F."/>
            <person name="Su P."/>
            <person name="Kiefer A.F."/>
            <person name="Nichols A."/>
            <person name="Cepeda A.J."/>
            <person name="Yan W."/>
            <person name="Fan B."/>
            <person name="Jiang Y."/>
            <person name="Adhikari A."/>
            <person name="Zheng C.-J."/>
            <person name="Schuster L."/>
            <person name="Cowan T.M."/>
            <person name="Smanski M.J."/>
            <person name="Chevrette M.G."/>
            <person name="De Carvalho L.P.S."/>
            <person name="Shen B."/>
        </authorList>
    </citation>
    <scope>NUCLEOTIDE SEQUENCE [LARGE SCALE GENOMIC DNA]</scope>
    <source>
        <strain evidence="11 12">NPDC050671</strain>
    </source>
</reference>
<feature type="domain" description="MacB-like periplasmic core" evidence="10">
    <location>
        <begin position="504"/>
        <end position="705"/>
    </location>
</feature>
<feature type="domain" description="ABC3 transporter permease C-terminal" evidence="9">
    <location>
        <begin position="737"/>
        <end position="854"/>
    </location>
</feature>
<evidence type="ECO:0000256" key="3">
    <source>
        <dbReference type="ARBA" id="ARBA00022692"/>
    </source>
</evidence>
<feature type="transmembrane region" description="Helical" evidence="8">
    <location>
        <begin position="427"/>
        <end position="443"/>
    </location>
</feature>
<dbReference type="PANTHER" id="PTHR30572">
    <property type="entry name" value="MEMBRANE COMPONENT OF TRANSPORTER-RELATED"/>
    <property type="match status" value="1"/>
</dbReference>
<feature type="region of interest" description="Disordered" evidence="7">
    <location>
        <begin position="1"/>
        <end position="24"/>
    </location>
</feature>
<evidence type="ECO:0000256" key="4">
    <source>
        <dbReference type="ARBA" id="ARBA00022989"/>
    </source>
</evidence>
<sequence length="861" mass="87557">MSRNRKHRPVRPDRDGDGYAAKPGGPPERVLMAAGWDRFRLFNIGDLLVHRGRSLLSLTVMAVSAALLVAVFGISGSVTGSVDKLVAGLGGRAALEVSGTTDAGFGQELLGPIAATPGVRTAVPMLRAQTGADAERALLIGADARIAELGSSLTGSLGGDAAKLLTVPNGVLTGAAMGYQEGDTFPLGTGTATVAGILDADGAGQLNGGYLVATTLVTAQHLTGRAGQLDSVQIIAEPGADTDRLRTALTDTVAGRAVVADPGLRAAQAGGAVLIIRYSTLMAAAAALVVSAFLIYNAMAMAIAQRRPTLSLLRAVGGRRGPMVRDLLAEAVLVGVVGGAVGAGIGILMGRVAIGQLPAAIVQSVEARTEYQVPGYAVPVAIALCVLASVLASAFAARAVYRVRPIEALVPVGAAGTDTVRPALRRAAVVLGLAAVAGAIHLAETDLGLWSLASISLSFGAAIVLCFAATGPIVRAAGAIARWFGGPGALGATTLERAPRRVWATAMTVLIGVAAVVSTGSATRNVVDSAAASFQNLAATDFWVTPGSMAQFPTGPLLPAGLAGQLAAVPGVASVNPAQLAFASVGAGRVLLQGFPAAADHTRLSSEISPEVGRQLVTGRGVVVSRDVARSLGVAVGDTVTLPTPTGRHDVRVLQVIPYFSAIAGVIMMDLERMRAWYERPGETTLAVDLAPGADPEAVRAALRRVVPPQLYIDSGAEAVAATSGSLRQGTALATNILWVVVLVATIALLNTLMLSVLDRRREIGVLRAMGTSRRFLLRSVLAEAAGIGLIGATLGLLVGAAVQYLSAIAIGHAMTIDVVYEPSPLLVVYGVVALLLALLGSIPPALRAARMPIVEALAVD</sequence>
<feature type="transmembrane region" description="Helical" evidence="8">
    <location>
        <begin position="502"/>
        <end position="522"/>
    </location>
</feature>
<keyword evidence="5 8" id="KW-0472">Membrane</keyword>
<feature type="transmembrane region" description="Helical" evidence="8">
    <location>
        <begin position="281"/>
        <end position="304"/>
    </location>
</feature>
<evidence type="ECO:0000256" key="1">
    <source>
        <dbReference type="ARBA" id="ARBA00004651"/>
    </source>
</evidence>
<evidence type="ECO:0000313" key="12">
    <source>
        <dbReference type="Proteomes" id="UP001551658"/>
    </source>
</evidence>
<dbReference type="InterPro" id="IPR003838">
    <property type="entry name" value="ABC3_permease_C"/>
</dbReference>
<feature type="transmembrane region" description="Helical" evidence="8">
    <location>
        <begin position="776"/>
        <end position="806"/>
    </location>
</feature>
<dbReference type="Pfam" id="PF12704">
    <property type="entry name" value="MacB_PCD"/>
    <property type="match status" value="1"/>
</dbReference>
<comment type="caution">
    <text evidence="11">The sequence shown here is derived from an EMBL/GenBank/DDBJ whole genome shotgun (WGS) entry which is preliminary data.</text>
</comment>
<keyword evidence="12" id="KW-1185">Reference proteome</keyword>
<accession>A0ABV3FEE9</accession>
<comment type="similarity">
    <text evidence="6">Belongs to the ABC-4 integral membrane protein family.</text>
</comment>
<dbReference type="Proteomes" id="UP001551658">
    <property type="component" value="Unassembled WGS sequence"/>
</dbReference>
<dbReference type="EMBL" id="JBFAIH010000017">
    <property type="protein sequence ID" value="MEV0366076.1"/>
    <property type="molecule type" value="Genomic_DNA"/>
</dbReference>
<feature type="transmembrane region" description="Helical" evidence="8">
    <location>
        <begin position="826"/>
        <end position="847"/>
    </location>
</feature>
<evidence type="ECO:0000259" key="10">
    <source>
        <dbReference type="Pfam" id="PF12704"/>
    </source>
</evidence>